<dbReference type="RefSeq" id="WP_058445155.1">
    <property type="nucleotide sequence ID" value="NZ_CAAAHT010000022.1"/>
</dbReference>
<protein>
    <submittedName>
        <fullName evidence="1 2">Protein required for attachment to host cell</fullName>
    </submittedName>
</protein>
<evidence type="ECO:0000313" key="1">
    <source>
        <dbReference type="EMBL" id="KTC99779.1"/>
    </source>
</evidence>
<dbReference type="STRING" id="453.Lfee_1340"/>
<dbReference type="OrthoDB" id="5647945at2"/>
<sequence>MKSQHLTWLVVFDSTICRIYDYSKNSLALVKQIEHTENKLKDIELTSDKPGRYQSSGAHGAYSQESDPKAIRIERFSKEIAKILEHGHAVNDYEKLILVCSPAMHGLLLKDINKQVENVIIRVIPKDLVHVPEADLLNDVNNELKRD</sequence>
<evidence type="ECO:0000313" key="2">
    <source>
        <dbReference type="EMBL" id="SPX60501.1"/>
    </source>
</evidence>
<name>A0A0W0TVP9_9GAMM</name>
<dbReference type="PATRIC" id="fig|453.4.peg.1453"/>
<reference evidence="2 4" key="2">
    <citation type="submission" date="2018-06" db="EMBL/GenBank/DDBJ databases">
        <authorList>
            <consortium name="Pathogen Informatics"/>
            <person name="Doyle S."/>
        </authorList>
    </citation>
    <scope>NUCLEOTIDE SEQUENCE [LARGE SCALE GENOMIC DNA]</scope>
    <source>
        <strain evidence="2 4">NCTC12022</strain>
    </source>
</reference>
<dbReference type="AlphaFoldDB" id="A0A0W0TVP9"/>
<keyword evidence="3" id="KW-1185">Reference proteome</keyword>
<dbReference type="InterPro" id="IPR019291">
    <property type="entry name" value="Host_attachment_protein"/>
</dbReference>
<proteinExistence type="predicted"/>
<organism evidence="1 3">
    <name type="scientific">Legionella feeleii</name>
    <dbReference type="NCBI Taxonomy" id="453"/>
    <lineage>
        <taxon>Bacteria</taxon>
        <taxon>Pseudomonadati</taxon>
        <taxon>Pseudomonadota</taxon>
        <taxon>Gammaproteobacteria</taxon>
        <taxon>Legionellales</taxon>
        <taxon>Legionellaceae</taxon>
        <taxon>Legionella</taxon>
    </lineage>
</organism>
<gene>
    <name evidence="1" type="ORF">Lfee_1340</name>
    <name evidence="2" type="ORF">NCTC12022_01232</name>
</gene>
<dbReference type="EMBL" id="LNYB01000049">
    <property type="protein sequence ID" value="KTC99779.1"/>
    <property type="molecule type" value="Genomic_DNA"/>
</dbReference>
<evidence type="ECO:0000313" key="4">
    <source>
        <dbReference type="Proteomes" id="UP000251942"/>
    </source>
</evidence>
<dbReference type="Proteomes" id="UP000251942">
    <property type="component" value="Unassembled WGS sequence"/>
</dbReference>
<evidence type="ECO:0000313" key="3">
    <source>
        <dbReference type="Proteomes" id="UP000054698"/>
    </source>
</evidence>
<reference evidence="1 3" key="1">
    <citation type="submission" date="2015-11" db="EMBL/GenBank/DDBJ databases">
        <title>Genomic analysis of 38 Legionella species identifies large and diverse effector repertoires.</title>
        <authorList>
            <person name="Burstein D."/>
            <person name="Amaro F."/>
            <person name="Zusman T."/>
            <person name="Lifshitz Z."/>
            <person name="Cohen O."/>
            <person name="Gilbert J.A."/>
            <person name="Pupko T."/>
            <person name="Shuman H.A."/>
            <person name="Segal G."/>
        </authorList>
    </citation>
    <scope>NUCLEOTIDE SEQUENCE [LARGE SCALE GENOMIC DNA]</scope>
    <source>
        <strain evidence="1 3">WO-44C</strain>
    </source>
</reference>
<dbReference type="EMBL" id="UASS01000010">
    <property type="protein sequence ID" value="SPX60501.1"/>
    <property type="molecule type" value="Genomic_DNA"/>
</dbReference>
<dbReference type="Proteomes" id="UP000054698">
    <property type="component" value="Unassembled WGS sequence"/>
</dbReference>
<dbReference type="Pfam" id="PF10116">
    <property type="entry name" value="Host_attach"/>
    <property type="match status" value="1"/>
</dbReference>
<accession>A0A0W0TVP9</accession>